<protein>
    <submittedName>
        <fullName evidence="2">Uncharacterized protein</fullName>
    </submittedName>
</protein>
<feature type="compositionally biased region" description="Acidic residues" evidence="1">
    <location>
        <begin position="43"/>
        <end position="53"/>
    </location>
</feature>
<feature type="compositionally biased region" description="Polar residues" evidence="1">
    <location>
        <begin position="11"/>
        <end position="20"/>
    </location>
</feature>
<evidence type="ECO:0000313" key="2">
    <source>
        <dbReference type="EMBL" id="KAJ8930800.1"/>
    </source>
</evidence>
<feature type="region of interest" description="Disordered" evidence="1">
    <location>
        <begin position="37"/>
        <end position="71"/>
    </location>
</feature>
<comment type="caution">
    <text evidence="2">The sequence shown here is derived from an EMBL/GenBank/DDBJ whole genome shotgun (WGS) entry which is preliminary data.</text>
</comment>
<evidence type="ECO:0000313" key="3">
    <source>
        <dbReference type="Proteomes" id="UP001162156"/>
    </source>
</evidence>
<reference evidence="2" key="1">
    <citation type="journal article" date="2023" name="Insect Mol. Biol.">
        <title>Genome sequencing provides insights into the evolution of gene families encoding plant cell wall-degrading enzymes in longhorned beetles.</title>
        <authorList>
            <person name="Shin N.R."/>
            <person name="Okamura Y."/>
            <person name="Kirsch R."/>
            <person name="Pauchet Y."/>
        </authorList>
    </citation>
    <scope>NUCLEOTIDE SEQUENCE</scope>
    <source>
        <strain evidence="2">RBIC_L_NR</strain>
    </source>
</reference>
<evidence type="ECO:0000256" key="1">
    <source>
        <dbReference type="SAM" id="MobiDB-lite"/>
    </source>
</evidence>
<gene>
    <name evidence="2" type="ORF">NQ314_016364</name>
</gene>
<dbReference type="PANTHER" id="PTHR10773:SF19">
    <property type="match status" value="1"/>
</dbReference>
<accession>A0AAV8WXF4</accession>
<keyword evidence="3" id="KW-1185">Reference proteome</keyword>
<organism evidence="2 3">
    <name type="scientific">Rhamnusium bicolor</name>
    <dbReference type="NCBI Taxonomy" id="1586634"/>
    <lineage>
        <taxon>Eukaryota</taxon>
        <taxon>Metazoa</taxon>
        <taxon>Ecdysozoa</taxon>
        <taxon>Arthropoda</taxon>
        <taxon>Hexapoda</taxon>
        <taxon>Insecta</taxon>
        <taxon>Pterygota</taxon>
        <taxon>Neoptera</taxon>
        <taxon>Endopterygota</taxon>
        <taxon>Coleoptera</taxon>
        <taxon>Polyphaga</taxon>
        <taxon>Cucujiformia</taxon>
        <taxon>Chrysomeloidea</taxon>
        <taxon>Cerambycidae</taxon>
        <taxon>Lepturinae</taxon>
        <taxon>Rhagiini</taxon>
        <taxon>Rhamnusium</taxon>
    </lineage>
</organism>
<dbReference type="PANTHER" id="PTHR10773">
    <property type="entry name" value="DNA-DIRECTED RNA POLYMERASES I, II, AND III SUBUNIT RPABC2"/>
    <property type="match status" value="1"/>
</dbReference>
<dbReference type="Proteomes" id="UP001162156">
    <property type="component" value="Unassembled WGS sequence"/>
</dbReference>
<dbReference type="EMBL" id="JANEYF010004542">
    <property type="protein sequence ID" value="KAJ8930800.1"/>
    <property type="molecule type" value="Genomic_DNA"/>
</dbReference>
<sequence length="389" mass="44417">MSDDSPVHFKGNTSIPSAENASEFEFTEDFDDSVKDANYVNDCDSETSETEDAVENRKENSKVHGMKRKLGPEKWKKNLAKKLRNIGEAHTNTKSKKTYPKRELQPPCDERLLNDLGSEVPRIPSHYCRSDTNREFIEGGLTVADLHRSYNKLKQEAQKAAGNYVLYHKIFNEEYISFFTPKKDQCEFCTIVPSSKKNKFLLSMYAYAVRNLQNIKRITHKYLITGHIQNEGDNAHSLIKRNVKKYLKSGPICVPKQYVTLIRTAKKTGSPYNVQELSHEDFYDLKHLANSTGFGNLPKSFKLSEVQIFKIEKNNPYTLSFKKTFDQEEFESIQIDKGRSSRGKGAGLSCLIKAYKNKVGITEDKRKSLLSLFNETVNNKGTALPKTII</sequence>
<feature type="region of interest" description="Disordered" evidence="1">
    <location>
        <begin position="1"/>
        <end position="23"/>
    </location>
</feature>
<proteinExistence type="predicted"/>
<dbReference type="AlphaFoldDB" id="A0AAV8WXF4"/>
<name>A0AAV8WXF4_9CUCU</name>